<gene>
    <name evidence="1" type="ORF">P171DRAFT_370932</name>
</gene>
<name>A0A9P4P7J8_9PLEO</name>
<dbReference type="AlphaFoldDB" id="A0A9P4P7J8"/>
<dbReference type="OrthoDB" id="2985014at2759"/>
<accession>A0A9P4P7J8</accession>
<reference evidence="1" key="1">
    <citation type="journal article" date="2020" name="Stud. Mycol.">
        <title>101 Dothideomycetes genomes: a test case for predicting lifestyles and emergence of pathogens.</title>
        <authorList>
            <person name="Haridas S."/>
            <person name="Albert R."/>
            <person name="Binder M."/>
            <person name="Bloem J."/>
            <person name="Labutti K."/>
            <person name="Salamov A."/>
            <person name="Andreopoulos B."/>
            <person name="Baker S."/>
            <person name="Barry K."/>
            <person name="Bills G."/>
            <person name="Bluhm B."/>
            <person name="Cannon C."/>
            <person name="Castanera R."/>
            <person name="Culley D."/>
            <person name="Daum C."/>
            <person name="Ezra D."/>
            <person name="Gonzalez J."/>
            <person name="Henrissat B."/>
            <person name="Kuo A."/>
            <person name="Liang C."/>
            <person name="Lipzen A."/>
            <person name="Lutzoni F."/>
            <person name="Magnuson J."/>
            <person name="Mondo S."/>
            <person name="Nolan M."/>
            <person name="Ohm R."/>
            <person name="Pangilinan J."/>
            <person name="Park H.-J."/>
            <person name="Ramirez L."/>
            <person name="Alfaro M."/>
            <person name="Sun H."/>
            <person name="Tritt A."/>
            <person name="Yoshinaga Y."/>
            <person name="Zwiers L.-H."/>
            <person name="Turgeon B."/>
            <person name="Goodwin S."/>
            <person name="Spatafora J."/>
            <person name="Crous P."/>
            <person name="Grigoriev I."/>
        </authorList>
    </citation>
    <scope>NUCLEOTIDE SEQUENCE</scope>
    <source>
        <strain evidence="1">CBS 690.94</strain>
    </source>
</reference>
<evidence type="ECO:0000313" key="2">
    <source>
        <dbReference type="Proteomes" id="UP000799764"/>
    </source>
</evidence>
<comment type="caution">
    <text evidence="1">The sequence shown here is derived from an EMBL/GenBank/DDBJ whole genome shotgun (WGS) entry which is preliminary data.</text>
</comment>
<organism evidence="1 2">
    <name type="scientific">Karstenula rhodostoma CBS 690.94</name>
    <dbReference type="NCBI Taxonomy" id="1392251"/>
    <lineage>
        <taxon>Eukaryota</taxon>
        <taxon>Fungi</taxon>
        <taxon>Dikarya</taxon>
        <taxon>Ascomycota</taxon>
        <taxon>Pezizomycotina</taxon>
        <taxon>Dothideomycetes</taxon>
        <taxon>Pleosporomycetidae</taxon>
        <taxon>Pleosporales</taxon>
        <taxon>Massarineae</taxon>
        <taxon>Didymosphaeriaceae</taxon>
        <taxon>Karstenula</taxon>
    </lineage>
</organism>
<feature type="non-terminal residue" evidence="1">
    <location>
        <position position="1"/>
    </location>
</feature>
<sequence length="101" mass="11312">TPEPGKRAVSLGINGWGNLGDIIGSELSPAKYGPEYIWPLKLPTGLIAVEFVGYAYYYSELEAWNKYKARKIARMSAEEMVAEYTNHAKCADKKWTFAYGV</sequence>
<evidence type="ECO:0000313" key="1">
    <source>
        <dbReference type="EMBL" id="KAF2438855.1"/>
    </source>
</evidence>
<dbReference type="EMBL" id="MU001511">
    <property type="protein sequence ID" value="KAF2438855.1"/>
    <property type="molecule type" value="Genomic_DNA"/>
</dbReference>
<proteinExistence type="predicted"/>
<protein>
    <submittedName>
        <fullName evidence="1">Uncharacterized protein</fullName>
    </submittedName>
</protein>
<dbReference type="Proteomes" id="UP000799764">
    <property type="component" value="Unassembled WGS sequence"/>
</dbReference>
<keyword evidence="2" id="KW-1185">Reference proteome</keyword>